<proteinExistence type="predicted"/>
<name>A0A1D6P1L6_MAIZE</name>
<dbReference type="AlphaFoldDB" id="A0A1D6P1L6"/>
<accession>A0A1D6P1L6</accession>
<evidence type="ECO:0000259" key="1">
    <source>
        <dbReference type="Pfam" id="PF13966"/>
    </source>
</evidence>
<dbReference type="InterPro" id="IPR026960">
    <property type="entry name" value="RVT-Znf"/>
</dbReference>
<feature type="domain" description="Reverse transcriptase zinc-binding" evidence="1">
    <location>
        <begin position="134"/>
        <end position="167"/>
    </location>
</feature>
<organism evidence="2">
    <name type="scientific">Zea mays</name>
    <name type="common">Maize</name>
    <dbReference type="NCBI Taxonomy" id="4577"/>
    <lineage>
        <taxon>Eukaryota</taxon>
        <taxon>Viridiplantae</taxon>
        <taxon>Streptophyta</taxon>
        <taxon>Embryophyta</taxon>
        <taxon>Tracheophyta</taxon>
        <taxon>Spermatophyta</taxon>
        <taxon>Magnoliopsida</taxon>
        <taxon>Liliopsida</taxon>
        <taxon>Poales</taxon>
        <taxon>Poaceae</taxon>
        <taxon>PACMAD clade</taxon>
        <taxon>Panicoideae</taxon>
        <taxon>Andropogonodae</taxon>
        <taxon>Andropogoneae</taxon>
        <taxon>Tripsacinae</taxon>
        <taxon>Zea</taxon>
    </lineage>
</organism>
<feature type="non-terminal residue" evidence="2">
    <location>
        <position position="1"/>
    </location>
</feature>
<gene>
    <name evidence="2" type="ORF">ZEAMMB73_Zm00001d046231</name>
</gene>
<dbReference type="EMBL" id="CM000785">
    <property type="protein sequence ID" value="AQL03931.1"/>
    <property type="molecule type" value="Genomic_DNA"/>
</dbReference>
<evidence type="ECO:0000313" key="2">
    <source>
        <dbReference type="EMBL" id="AQL03931.1"/>
    </source>
</evidence>
<protein>
    <submittedName>
        <fullName evidence="2">K(+) efflux antiporter 4</fullName>
    </submittedName>
</protein>
<dbReference type="Pfam" id="PF13966">
    <property type="entry name" value="zf-RVT"/>
    <property type="match status" value="1"/>
</dbReference>
<sequence length="169" mass="19544">GELRLIFFLSRKCRRFGLFSGFYRSTHPTWRIAGICYPQRHNQELSIAALLPPTTTFPLNTQESCYLPITYKPAYKLGCQTTTTTTTTTTKPFWARVEIQQKPQVKDSRLPNNPTTLGLFGNNVSQNHGFTILYFARVWRSWAPPKCCFFIWLVAQNRCWTVDRLAKGD</sequence>
<reference evidence="2" key="1">
    <citation type="submission" date="2015-12" db="EMBL/GenBank/DDBJ databases">
        <title>Update maize B73 reference genome by single molecule sequencing technologies.</title>
        <authorList>
            <consortium name="Maize Genome Sequencing Project"/>
            <person name="Ware D."/>
        </authorList>
    </citation>
    <scope>NUCLEOTIDE SEQUENCE</scope>
    <source>
        <tissue evidence="2">Seedling</tissue>
    </source>
</reference>